<comment type="caution">
    <text evidence="2">The sequence shown here is derived from an EMBL/GenBank/DDBJ whole genome shotgun (WGS) entry which is preliminary data.</text>
</comment>
<gene>
    <name evidence="2" type="ORF">Goarm_000017</name>
</gene>
<dbReference type="PANTHER" id="PTHR48200:SF1">
    <property type="entry name" value="AMINOTRANSFERASE-LIKE PLANT MOBILE DOMAIN-CONTAINING PROTEIN"/>
    <property type="match status" value="1"/>
</dbReference>
<reference evidence="2 3" key="1">
    <citation type="journal article" date="2019" name="Genome Biol. Evol.">
        <title>Insights into the evolution of the New World diploid cottons (Gossypium, subgenus Houzingenia) based on genome sequencing.</title>
        <authorList>
            <person name="Grover C.E."/>
            <person name="Arick M.A. 2nd"/>
            <person name="Thrash A."/>
            <person name="Conover J.L."/>
            <person name="Sanders W.S."/>
            <person name="Peterson D.G."/>
            <person name="Frelichowski J.E."/>
            <person name="Scheffler J.A."/>
            <person name="Scheffler B.E."/>
            <person name="Wendel J.F."/>
        </authorList>
    </citation>
    <scope>NUCLEOTIDE SEQUENCE [LARGE SCALE GENOMIC DNA]</scope>
    <source>
        <strain evidence="2">6</strain>
        <tissue evidence="2">Leaf</tissue>
    </source>
</reference>
<dbReference type="EMBL" id="JABFAE010414255">
    <property type="protein sequence ID" value="MBA0845254.1"/>
    <property type="molecule type" value="Genomic_DNA"/>
</dbReference>
<evidence type="ECO:0000256" key="1">
    <source>
        <dbReference type="SAM" id="MobiDB-lite"/>
    </source>
</evidence>
<feature type="non-terminal residue" evidence="2">
    <location>
        <position position="1"/>
    </location>
</feature>
<keyword evidence="3" id="KW-1185">Reference proteome</keyword>
<protein>
    <submittedName>
        <fullName evidence="2">Uncharacterized protein</fullName>
    </submittedName>
</protein>
<organism evidence="2 3">
    <name type="scientific">Gossypium armourianum</name>
    <dbReference type="NCBI Taxonomy" id="34283"/>
    <lineage>
        <taxon>Eukaryota</taxon>
        <taxon>Viridiplantae</taxon>
        <taxon>Streptophyta</taxon>
        <taxon>Embryophyta</taxon>
        <taxon>Tracheophyta</taxon>
        <taxon>Spermatophyta</taxon>
        <taxon>Magnoliopsida</taxon>
        <taxon>eudicotyledons</taxon>
        <taxon>Gunneridae</taxon>
        <taxon>Pentapetalae</taxon>
        <taxon>rosids</taxon>
        <taxon>malvids</taxon>
        <taxon>Malvales</taxon>
        <taxon>Malvaceae</taxon>
        <taxon>Malvoideae</taxon>
        <taxon>Gossypium</taxon>
    </lineage>
</organism>
<dbReference type="Proteomes" id="UP000593575">
    <property type="component" value="Unassembled WGS sequence"/>
</dbReference>
<dbReference type="PANTHER" id="PTHR48200">
    <property type="entry name" value="PROTEIN, PUTATIVE-RELATED"/>
    <property type="match status" value="1"/>
</dbReference>
<feature type="compositionally biased region" description="Basic and acidic residues" evidence="1">
    <location>
        <begin position="91"/>
        <end position="102"/>
    </location>
</feature>
<dbReference type="AlphaFoldDB" id="A0A7J9KFL7"/>
<evidence type="ECO:0000313" key="3">
    <source>
        <dbReference type="Proteomes" id="UP000593575"/>
    </source>
</evidence>
<accession>A0A7J9KFL7</accession>
<proteinExistence type="predicted"/>
<evidence type="ECO:0000313" key="2">
    <source>
        <dbReference type="EMBL" id="MBA0845254.1"/>
    </source>
</evidence>
<name>A0A7J9KFL7_9ROSI</name>
<sequence length="102" mass="12434">EDVEWRALWLLLDEILYRYGDFDWGLAECEFLYGGDSYKKKIREMSNAWNQTRRMKRLAVGLMTTPEYNEWWVRRINGNIPEPNHENSQSIEEHLKIRKRDN</sequence>
<feature type="region of interest" description="Disordered" evidence="1">
    <location>
        <begin position="81"/>
        <end position="102"/>
    </location>
</feature>